<dbReference type="SUPFAM" id="SSF54980">
    <property type="entry name" value="EF-G C-terminal domain-like"/>
    <property type="match status" value="1"/>
</dbReference>
<dbReference type="Pfam" id="PF01205">
    <property type="entry name" value="Impact_N"/>
    <property type="match status" value="1"/>
</dbReference>
<dbReference type="InterPro" id="IPR036956">
    <property type="entry name" value="Impact_N_sf"/>
</dbReference>
<dbReference type="Gene3D" id="3.30.230.30">
    <property type="entry name" value="Impact, N-terminal domain"/>
    <property type="match status" value="1"/>
</dbReference>
<dbReference type="InterPro" id="IPR001498">
    <property type="entry name" value="Impact_N"/>
</dbReference>
<dbReference type="InterPro" id="IPR020568">
    <property type="entry name" value="Ribosomal_Su5_D2-typ_SF"/>
</dbReference>
<feature type="domain" description="Impact N-terminal" evidence="2">
    <location>
        <begin position="17"/>
        <end position="124"/>
    </location>
</feature>
<dbReference type="InterPro" id="IPR023582">
    <property type="entry name" value="Impact"/>
</dbReference>
<gene>
    <name evidence="3" type="primary">yigZ</name>
    <name evidence="3" type="ORF">Maes01_02502</name>
</gene>
<dbReference type="PROSITE" id="PS00910">
    <property type="entry name" value="UPF0029"/>
    <property type="match status" value="1"/>
</dbReference>
<dbReference type="InterPro" id="IPR035647">
    <property type="entry name" value="EFG_III/V"/>
</dbReference>
<name>A0ABP9WUX2_9GAMM</name>
<evidence type="ECO:0000259" key="2">
    <source>
        <dbReference type="Pfam" id="PF01205"/>
    </source>
</evidence>
<sequence>MSYRIPCSPVVSETEEKKSRFICWLGPVEDRAAFMRQLEIARSRYPDASHHCTALVIGNPANPTVMMSDDDGEPGGSAGRPMLELLLKQEIGNVGAIVSRYFGGTKLGVGGLMRAYRGAVGAALQQVELRPFVPRLSVTVSCGFAQESRLRFLVSQAGGHCGEPAYGHCVTVDITLPVDSWPGLRAQLLAEGCEMADSPGDSPG</sequence>
<comment type="caution">
    <text evidence="3">The sequence shown here is derived from an EMBL/GenBank/DDBJ whole genome shotgun (WGS) entry which is preliminary data.</text>
</comment>
<evidence type="ECO:0000256" key="1">
    <source>
        <dbReference type="ARBA" id="ARBA00007665"/>
    </source>
</evidence>
<evidence type="ECO:0000313" key="4">
    <source>
        <dbReference type="Proteomes" id="UP001408594"/>
    </source>
</evidence>
<dbReference type="RefSeq" id="WP_345551997.1">
    <property type="nucleotide sequence ID" value="NZ_BAABRT010000022.1"/>
</dbReference>
<protein>
    <submittedName>
        <fullName evidence="3">IMPACT family member YigZ</fullName>
    </submittedName>
</protein>
<reference evidence="3 4" key="1">
    <citation type="submission" date="2024-02" db="EMBL/GenBank/DDBJ databases">
        <title>Microbulbifer aestuariivivens NBRC 112533.</title>
        <authorList>
            <person name="Ichikawa N."/>
            <person name="Katano-Makiyama Y."/>
            <person name="Hidaka K."/>
        </authorList>
    </citation>
    <scope>NUCLEOTIDE SEQUENCE [LARGE SCALE GENOMIC DNA]</scope>
    <source>
        <strain evidence="3 4">NBRC 112533</strain>
    </source>
</reference>
<accession>A0ABP9WUX2</accession>
<evidence type="ECO:0000313" key="3">
    <source>
        <dbReference type="EMBL" id="GAA5525925.1"/>
    </source>
</evidence>
<proteinExistence type="inferred from homology"/>
<organism evidence="3 4">
    <name type="scientific">Microbulbifer aestuariivivens</name>
    <dbReference type="NCBI Taxonomy" id="1908308"/>
    <lineage>
        <taxon>Bacteria</taxon>
        <taxon>Pseudomonadati</taxon>
        <taxon>Pseudomonadota</taxon>
        <taxon>Gammaproteobacteria</taxon>
        <taxon>Cellvibrionales</taxon>
        <taxon>Microbulbiferaceae</taxon>
        <taxon>Microbulbifer</taxon>
    </lineage>
</organism>
<dbReference type="SUPFAM" id="SSF54211">
    <property type="entry name" value="Ribosomal protein S5 domain 2-like"/>
    <property type="match status" value="1"/>
</dbReference>
<keyword evidence="4" id="KW-1185">Reference proteome</keyword>
<dbReference type="PANTHER" id="PTHR16301">
    <property type="entry name" value="IMPACT-RELATED"/>
    <property type="match status" value="1"/>
</dbReference>
<dbReference type="Proteomes" id="UP001408594">
    <property type="component" value="Unassembled WGS sequence"/>
</dbReference>
<comment type="similarity">
    <text evidence="1">Belongs to the IMPACT family.</text>
</comment>
<dbReference type="EMBL" id="BAABRT010000022">
    <property type="protein sequence ID" value="GAA5525925.1"/>
    <property type="molecule type" value="Genomic_DNA"/>
</dbReference>
<dbReference type="PANTHER" id="PTHR16301:SF20">
    <property type="entry name" value="IMPACT FAMILY MEMBER YIGZ"/>
    <property type="match status" value="1"/>
</dbReference>
<dbReference type="InterPro" id="IPR020569">
    <property type="entry name" value="UPF0029_Impact_CS"/>
</dbReference>